<feature type="transmembrane region" description="Helical" evidence="7">
    <location>
        <begin position="82"/>
        <end position="103"/>
    </location>
</feature>
<feature type="transmembrane region" description="Helical" evidence="7">
    <location>
        <begin position="271"/>
        <end position="293"/>
    </location>
</feature>
<dbReference type="InterPro" id="IPR011527">
    <property type="entry name" value="ABC1_TM_dom"/>
</dbReference>
<evidence type="ECO:0000256" key="1">
    <source>
        <dbReference type="ARBA" id="ARBA00004651"/>
    </source>
</evidence>
<reference evidence="10" key="1">
    <citation type="submission" date="2021-10" db="EMBL/GenBank/DDBJ databases">
        <title>Anaerobic single-cell dispensing facilitates the cultivation of human gut bacteria.</title>
        <authorList>
            <person name="Afrizal A."/>
        </authorList>
    </citation>
    <scope>NUCLEOTIDE SEQUENCE</scope>
    <source>
        <strain evidence="10">CLA-AA-H272</strain>
    </source>
</reference>
<dbReference type="PROSITE" id="PS50893">
    <property type="entry name" value="ABC_TRANSPORTER_2"/>
    <property type="match status" value="1"/>
</dbReference>
<feature type="transmembrane region" description="Helical" evidence="7">
    <location>
        <begin position="184"/>
        <end position="204"/>
    </location>
</feature>
<dbReference type="Gene3D" id="3.40.50.300">
    <property type="entry name" value="P-loop containing nucleotide triphosphate hydrolases"/>
    <property type="match status" value="1"/>
</dbReference>
<dbReference type="Pfam" id="PF00005">
    <property type="entry name" value="ABC_tran"/>
    <property type="match status" value="1"/>
</dbReference>
<keyword evidence="11" id="KW-1185">Reference proteome</keyword>
<dbReference type="InterPro" id="IPR039421">
    <property type="entry name" value="Type_1_exporter"/>
</dbReference>
<dbReference type="GO" id="GO:0016887">
    <property type="term" value="F:ATP hydrolysis activity"/>
    <property type="evidence" value="ECO:0007669"/>
    <property type="project" value="InterPro"/>
</dbReference>
<evidence type="ECO:0000256" key="6">
    <source>
        <dbReference type="ARBA" id="ARBA00023136"/>
    </source>
</evidence>
<dbReference type="GO" id="GO:0140359">
    <property type="term" value="F:ABC-type transporter activity"/>
    <property type="evidence" value="ECO:0007669"/>
    <property type="project" value="InterPro"/>
</dbReference>
<evidence type="ECO:0000313" key="10">
    <source>
        <dbReference type="EMBL" id="MCC2128347.1"/>
    </source>
</evidence>
<keyword evidence="6 7" id="KW-0472">Membrane</keyword>
<dbReference type="PROSITE" id="PS50929">
    <property type="entry name" value="ABC_TM1F"/>
    <property type="match status" value="1"/>
</dbReference>
<dbReference type="AlphaFoldDB" id="A0AAE3DCZ3"/>
<dbReference type="Proteomes" id="UP001199319">
    <property type="component" value="Unassembled WGS sequence"/>
</dbReference>
<dbReference type="EMBL" id="JAJEPW010000003">
    <property type="protein sequence ID" value="MCC2128347.1"/>
    <property type="molecule type" value="Genomic_DNA"/>
</dbReference>
<keyword evidence="2 7" id="KW-0812">Transmembrane</keyword>
<evidence type="ECO:0000256" key="5">
    <source>
        <dbReference type="ARBA" id="ARBA00022989"/>
    </source>
</evidence>
<dbReference type="GO" id="GO:0005524">
    <property type="term" value="F:ATP binding"/>
    <property type="evidence" value="ECO:0007669"/>
    <property type="project" value="UniProtKB-KW"/>
</dbReference>
<comment type="subcellular location">
    <subcellularLocation>
        <location evidence="1">Cell membrane</location>
        <topology evidence="1">Multi-pass membrane protein</topology>
    </subcellularLocation>
</comment>
<keyword evidence="5 7" id="KW-1133">Transmembrane helix</keyword>
<evidence type="ECO:0000256" key="3">
    <source>
        <dbReference type="ARBA" id="ARBA00022741"/>
    </source>
</evidence>
<sequence length="591" mass="65326">MQEERQPMGSESLGTLLRSWRDGTFSEIWADWKWIWGYTKRYRRAVWFYTILGVASSTLGLVSAVASKYSIDIITGYDSDRLWFVITVMVASALVGLLLSSVTSRISTKISLRVNNDIQAEVFDRLLGADWKSLNDFASGDLLSRLSTDAGAVSSSAIRWLPDLVVSVYTFIATLAVILHYDWIMALLALASAPFLLLTSRRLIRGMRTHQQEVRQVGSRLMSYETETLHNLDAIKGFGITGRYGAGLRQRQEEFRRASLDYNLFSIRTEILMSVLGSAVQMAAFGYCLYLLWSGKILYGTMTLFLSQGTKLSSAFNALVRTVPSFLSASVSARRIRDLFALEPEPVLPDDGLDRQASRGFTVAAEGVSYGYAPRQLVLTRADFRAAPGETVALVGPSGGGKTTTIRLLLGLVRPQEGRAYLQAADGRQVEMNAGLRRYFSYVPQGNTLLSGTIADNLRMVKPDADDRQLREALEAACAWDFVSAMDGGLNASVGEHGHGLSEGQAQRIAIARALLRDAPVLLLDEATSALDVTTERTILRNLAARYPHKTCIVTTHRPTVISLCRRVYQVSGGRMELLDNDRAQRLAMDF</sequence>
<feature type="transmembrane region" description="Helical" evidence="7">
    <location>
        <begin position="160"/>
        <end position="178"/>
    </location>
</feature>
<dbReference type="GO" id="GO:0005886">
    <property type="term" value="C:plasma membrane"/>
    <property type="evidence" value="ECO:0007669"/>
    <property type="project" value="UniProtKB-SubCell"/>
</dbReference>
<feature type="domain" description="ABC transporter" evidence="8">
    <location>
        <begin position="363"/>
        <end position="591"/>
    </location>
</feature>
<dbReference type="PANTHER" id="PTHR24221">
    <property type="entry name" value="ATP-BINDING CASSETTE SUB-FAMILY B"/>
    <property type="match status" value="1"/>
</dbReference>
<keyword evidence="4 10" id="KW-0067">ATP-binding</keyword>
<evidence type="ECO:0000256" key="7">
    <source>
        <dbReference type="SAM" id="Phobius"/>
    </source>
</evidence>
<evidence type="ECO:0000313" key="11">
    <source>
        <dbReference type="Proteomes" id="UP001199319"/>
    </source>
</evidence>
<dbReference type="CDD" id="cd07346">
    <property type="entry name" value="ABC_6TM_exporters"/>
    <property type="match status" value="1"/>
</dbReference>
<feature type="domain" description="ABC transmembrane type-1" evidence="9">
    <location>
        <begin position="47"/>
        <end position="328"/>
    </location>
</feature>
<dbReference type="InterPro" id="IPR003439">
    <property type="entry name" value="ABC_transporter-like_ATP-bd"/>
</dbReference>
<dbReference type="SUPFAM" id="SSF90123">
    <property type="entry name" value="ABC transporter transmembrane region"/>
    <property type="match status" value="1"/>
</dbReference>
<proteinExistence type="predicted"/>
<name>A0AAE3DCZ3_9FIRM</name>
<evidence type="ECO:0000259" key="9">
    <source>
        <dbReference type="PROSITE" id="PS50929"/>
    </source>
</evidence>
<dbReference type="InterPro" id="IPR036640">
    <property type="entry name" value="ABC1_TM_sf"/>
</dbReference>
<dbReference type="GO" id="GO:0034040">
    <property type="term" value="F:ATPase-coupled lipid transmembrane transporter activity"/>
    <property type="evidence" value="ECO:0007669"/>
    <property type="project" value="TreeGrafter"/>
</dbReference>
<protein>
    <submittedName>
        <fullName evidence="10">ABC transporter ATP-binding protein/permease</fullName>
    </submittedName>
</protein>
<evidence type="ECO:0000259" key="8">
    <source>
        <dbReference type="PROSITE" id="PS50893"/>
    </source>
</evidence>
<dbReference type="RefSeq" id="WP_302927755.1">
    <property type="nucleotide sequence ID" value="NZ_JAJEPW010000003.1"/>
</dbReference>
<dbReference type="InterPro" id="IPR003593">
    <property type="entry name" value="AAA+_ATPase"/>
</dbReference>
<evidence type="ECO:0000256" key="4">
    <source>
        <dbReference type="ARBA" id="ARBA00022840"/>
    </source>
</evidence>
<dbReference type="InterPro" id="IPR027417">
    <property type="entry name" value="P-loop_NTPase"/>
</dbReference>
<dbReference type="Pfam" id="PF00664">
    <property type="entry name" value="ABC_membrane"/>
    <property type="match status" value="1"/>
</dbReference>
<evidence type="ECO:0000256" key="2">
    <source>
        <dbReference type="ARBA" id="ARBA00022692"/>
    </source>
</evidence>
<feature type="transmembrane region" description="Helical" evidence="7">
    <location>
        <begin position="46"/>
        <end position="70"/>
    </location>
</feature>
<dbReference type="SMART" id="SM00382">
    <property type="entry name" value="AAA"/>
    <property type="match status" value="1"/>
</dbReference>
<keyword evidence="3" id="KW-0547">Nucleotide-binding</keyword>
<dbReference type="SUPFAM" id="SSF52540">
    <property type="entry name" value="P-loop containing nucleoside triphosphate hydrolases"/>
    <property type="match status" value="1"/>
</dbReference>
<dbReference type="Gene3D" id="1.20.1560.10">
    <property type="entry name" value="ABC transporter type 1, transmembrane domain"/>
    <property type="match status" value="1"/>
</dbReference>
<accession>A0AAE3DCZ3</accession>
<dbReference type="PANTHER" id="PTHR24221:SF654">
    <property type="entry name" value="ATP-BINDING CASSETTE SUB-FAMILY B MEMBER 6"/>
    <property type="match status" value="1"/>
</dbReference>
<gene>
    <name evidence="10" type="ORF">LKD37_02240</name>
</gene>
<organism evidence="10 11">
    <name type="scientific">Brotocaccenecus cirricatena</name>
    <dbReference type="NCBI Taxonomy" id="3064195"/>
    <lineage>
        <taxon>Bacteria</taxon>
        <taxon>Bacillati</taxon>
        <taxon>Bacillota</taxon>
        <taxon>Clostridia</taxon>
        <taxon>Eubacteriales</taxon>
        <taxon>Oscillospiraceae</taxon>
        <taxon>Brotocaccenecus</taxon>
    </lineage>
</organism>
<comment type="caution">
    <text evidence="10">The sequence shown here is derived from an EMBL/GenBank/DDBJ whole genome shotgun (WGS) entry which is preliminary data.</text>
</comment>